<evidence type="ECO:0000313" key="1">
    <source>
        <dbReference type="EMBL" id="EFX81268.1"/>
    </source>
</evidence>
<dbReference type="InParanoid" id="E9GH13"/>
<dbReference type="AlphaFoldDB" id="E9GH13"/>
<dbReference type="OrthoDB" id="10368004at2759"/>
<dbReference type="HOGENOM" id="CLU_620033_0_0_1"/>
<protein>
    <submittedName>
        <fullName evidence="1">Uncharacterized protein</fullName>
    </submittedName>
</protein>
<dbReference type="KEGG" id="dpx:DAPPUDRAFT_102646"/>
<name>E9GH13_DAPPU</name>
<dbReference type="EMBL" id="GL732544">
    <property type="protein sequence ID" value="EFX81268.1"/>
    <property type="molecule type" value="Genomic_DNA"/>
</dbReference>
<keyword evidence="2" id="KW-1185">Reference proteome</keyword>
<dbReference type="Proteomes" id="UP000000305">
    <property type="component" value="Unassembled WGS sequence"/>
</dbReference>
<evidence type="ECO:0000313" key="2">
    <source>
        <dbReference type="Proteomes" id="UP000000305"/>
    </source>
</evidence>
<reference evidence="1 2" key="1">
    <citation type="journal article" date="2011" name="Science">
        <title>The ecoresponsive genome of Daphnia pulex.</title>
        <authorList>
            <person name="Colbourne J.K."/>
            <person name="Pfrender M.E."/>
            <person name="Gilbert D."/>
            <person name="Thomas W.K."/>
            <person name="Tucker A."/>
            <person name="Oakley T.H."/>
            <person name="Tokishita S."/>
            <person name="Aerts A."/>
            <person name="Arnold G.J."/>
            <person name="Basu M.K."/>
            <person name="Bauer D.J."/>
            <person name="Caceres C.E."/>
            <person name="Carmel L."/>
            <person name="Casola C."/>
            <person name="Choi J.H."/>
            <person name="Detter J.C."/>
            <person name="Dong Q."/>
            <person name="Dusheyko S."/>
            <person name="Eads B.D."/>
            <person name="Frohlich T."/>
            <person name="Geiler-Samerotte K.A."/>
            <person name="Gerlach D."/>
            <person name="Hatcher P."/>
            <person name="Jogdeo S."/>
            <person name="Krijgsveld J."/>
            <person name="Kriventseva E.V."/>
            <person name="Kultz D."/>
            <person name="Laforsch C."/>
            <person name="Lindquist E."/>
            <person name="Lopez J."/>
            <person name="Manak J.R."/>
            <person name="Muller J."/>
            <person name="Pangilinan J."/>
            <person name="Patwardhan R.P."/>
            <person name="Pitluck S."/>
            <person name="Pritham E.J."/>
            <person name="Rechtsteiner A."/>
            <person name="Rho M."/>
            <person name="Rogozin I.B."/>
            <person name="Sakarya O."/>
            <person name="Salamov A."/>
            <person name="Schaack S."/>
            <person name="Shapiro H."/>
            <person name="Shiga Y."/>
            <person name="Skalitzky C."/>
            <person name="Smith Z."/>
            <person name="Souvorov A."/>
            <person name="Sung W."/>
            <person name="Tang Z."/>
            <person name="Tsuchiya D."/>
            <person name="Tu H."/>
            <person name="Vos H."/>
            <person name="Wang M."/>
            <person name="Wolf Y.I."/>
            <person name="Yamagata H."/>
            <person name="Yamada T."/>
            <person name="Ye Y."/>
            <person name="Shaw J.R."/>
            <person name="Andrews J."/>
            <person name="Crease T.J."/>
            <person name="Tang H."/>
            <person name="Lucas S.M."/>
            <person name="Robertson H.M."/>
            <person name="Bork P."/>
            <person name="Koonin E.V."/>
            <person name="Zdobnov E.M."/>
            <person name="Grigoriev I.V."/>
            <person name="Lynch M."/>
            <person name="Boore J.L."/>
        </authorList>
    </citation>
    <scope>NUCLEOTIDE SEQUENCE [LARGE SCALE GENOMIC DNA]</scope>
</reference>
<accession>E9GH13</accession>
<organism evidence="1 2">
    <name type="scientific">Daphnia pulex</name>
    <name type="common">Water flea</name>
    <dbReference type="NCBI Taxonomy" id="6669"/>
    <lineage>
        <taxon>Eukaryota</taxon>
        <taxon>Metazoa</taxon>
        <taxon>Ecdysozoa</taxon>
        <taxon>Arthropoda</taxon>
        <taxon>Crustacea</taxon>
        <taxon>Branchiopoda</taxon>
        <taxon>Diplostraca</taxon>
        <taxon>Cladocera</taxon>
        <taxon>Anomopoda</taxon>
        <taxon>Daphniidae</taxon>
        <taxon>Daphnia</taxon>
    </lineage>
</organism>
<proteinExistence type="predicted"/>
<gene>
    <name evidence="1" type="ORF">DAPPUDRAFT_102646</name>
</gene>
<sequence>MPDMLFIKKELHREMILDNSIQDLGGNCSTQMSDLIFFQHDPDFDELGEMDSQVVLSHKELNLVVKLRQHPILPAIQSAMQPLHSNLDTNMSTSKFVDLEPPTTIGLLATTKNILEFVVSDEAVTSTSESCSTDDAEHSTTSSSAVEEFDVVVIPEVQGPVPLPELSELLKAAKASGKLLNHYVDFVKHHSEPLHTFYPYPSKATLNLYGQLIVEQYPEFEDRIRRSRNKTVVPWKSGKSRIGKYLGNKRGYAKHSSRLKLKRNQKKRFFMERLPEQDPTPGQQQTTMDVNYINEFADRRKQFGALVNPSLVQIIASIPFYNHINLVLRDGFKLADVLEDQFKEKFLSLVQVGRLYLQSVSSEMYDASWTSVEVCLALNNSCSTQRGARKSATFMELLPVGTNVNVPRQKGIYPHLKIFTDADNNQVIYPSILICCDEGVVF</sequence>